<evidence type="ECO:0000256" key="1">
    <source>
        <dbReference type="ARBA" id="ARBA00002325"/>
    </source>
</evidence>
<evidence type="ECO:0000313" key="8">
    <source>
        <dbReference type="EMBL" id="HEW53429.1"/>
    </source>
</evidence>
<proteinExistence type="inferred from homology"/>
<dbReference type="NCBIfam" id="NF009623">
    <property type="entry name" value="PRK13130.1"/>
    <property type="match status" value="1"/>
</dbReference>
<dbReference type="PANTHER" id="PTHR13305:SF0">
    <property type="entry name" value="H_ACA RIBONUCLEOPROTEIN COMPLEX SUBUNIT 3"/>
    <property type="match status" value="1"/>
</dbReference>
<dbReference type="GO" id="GO:0006364">
    <property type="term" value="P:rRNA processing"/>
    <property type="evidence" value="ECO:0007669"/>
    <property type="project" value="UniProtKB-UniRule"/>
</dbReference>
<sequence>MRWRIKKCPKCKIYTIKDLCPQCNEKTVSPHPSRFSPEDKYVAYRVRMKYPDLITELEKKLAQERQF</sequence>
<dbReference type="GO" id="GO:1990904">
    <property type="term" value="C:ribonucleoprotein complex"/>
    <property type="evidence" value="ECO:0007669"/>
    <property type="project" value="UniProtKB-KW"/>
</dbReference>
<dbReference type="Gene3D" id="2.20.28.40">
    <property type="entry name" value="H/ACA ribonucleoprotein complex, subunit Nop10"/>
    <property type="match status" value="1"/>
</dbReference>
<evidence type="ECO:0000256" key="7">
    <source>
        <dbReference type="HAMAP-Rule" id="MF_00803"/>
    </source>
</evidence>
<evidence type="ECO:0000256" key="6">
    <source>
        <dbReference type="ARBA" id="ARBA00023274"/>
    </source>
</evidence>
<keyword evidence="6 7" id="KW-0687">Ribonucleoprotein</keyword>
<name>A0A7C2VI38_9CREN</name>
<evidence type="ECO:0000256" key="5">
    <source>
        <dbReference type="ARBA" id="ARBA00022552"/>
    </source>
</evidence>
<dbReference type="GO" id="GO:0030515">
    <property type="term" value="F:snoRNA binding"/>
    <property type="evidence" value="ECO:0007669"/>
    <property type="project" value="InterPro"/>
</dbReference>
<dbReference type="GO" id="GO:0001522">
    <property type="term" value="P:pseudouridine synthesis"/>
    <property type="evidence" value="ECO:0007669"/>
    <property type="project" value="InterPro"/>
</dbReference>
<dbReference type="EMBL" id="DSGT01000012">
    <property type="protein sequence ID" value="HEW53429.1"/>
    <property type="molecule type" value="Genomic_DNA"/>
</dbReference>
<dbReference type="PANTHER" id="PTHR13305">
    <property type="entry name" value="RIBOSOME BIOGENESIS PROTEIN NOP10"/>
    <property type="match status" value="1"/>
</dbReference>
<organism evidence="8">
    <name type="scientific">Ignisphaera aggregans</name>
    <dbReference type="NCBI Taxonomy" id="334771"/>
    <lineage>
        <taxon>Archaea</taxon>
        <taxon>Thermoproteota</taxon>
        <taxon>Thermoprotei</taxon>
        <taxon>Desulfurococcales</taxon>
        <taxon>Desulfurococcaceae</taxon>
        <taxon>Ignisphaera</taxon>
    </lineage>
</organism>
<dbReference type="SUPFAM" id="SSF144210">
    <property type="entry name" value="Nop10-like SnoRNP"/>
    <property type="match status" value="1"/>
</dbReference>
<dbReference type="HAMAP" id="MF_00803">
    <property type="entry name" value="Nop10"/>
    <property type="match status" value="1"/>
</dbReference>
<dbReference type="AlphaFoldDB" id="A0A7C2VI38"/>
<keyword evidence="5 7" id="KW-0698">rRNA processing</keyword>
<comment type="function">
    <text evidence="1 7">Involved in ribosome biogenesis; more specifically in 18S rRNA pseudouridylation and in cleavage of pre-rRNA.</text>
</comment>
<evidence type="ECO:0000256" key="4">
    <source>
        <dbReference type="ARBA" id="ARBA00022517"/>
    </source>
</evidence>
<dbReference type="Pfam" id="PF04135">
    <property type="entry name" value="Nop10p"/>
    <property type="match status" value="1"/>
</dbReference>
<gene>
    <name evidence="7" type="primary">nop10</name>
    <name evidence="8" type="ORF">ENO77_04650</name>
</gene>
<evidence type="ECO:0000256" key="3">
    <source>
        <dbReference type="ARBA" id="ARBA00018821"/>
    </source>
</evidence>
<dbReference type="InterPro" id="IPR036756">
    <property type="entry name" value="H/ACA_rnp_Nop10_sf"/>
</dbReference>
<evidence type="ECO:0000256" key="2">
    <source>
        <dbReference type="ARBA" id="ARBA00009462"/>
    </source>
</evidence>
<reference evidence="8" key="1">
    <citation type="journal article" date="2020" name="mSystems">
        <title>Genome- and Community-Level Interaction Insights into Carbon Utilization and Element Cycling Functions of Hydrothermarchaeota in Hydrothermal Sediment.</title>
        <authorList>
            <person name="Zhou Z."/>
            <person name="Liu Y."/>
            <person name="Xu W."/>
            <person name="Pan J."/>
            <person name="Luo Z.H."/>
            <person name="Li M."/>
        </authorList>
    </citation>
    <scope>NUCLEOTIDE SEQUENCE [LARGE SCALE GENOMIC DNA]</scope>
    <source>
        <strain evidence="8">SpSt-16</strain>
    </source>
</reference>
<dbReference type="InterPro" id="IPR007264">
    <property type="entry name" value="H/ACA_rnp_Nop10"/>
</dbReference>
<comment type="caution">
    <text evidence="8">The sequence shown here is derived from an EMBL/GenBank/DDBJ whole genome shotgun (WGS) entry which is preliminary data.</text>
</comment>
<protein>
    <recommendedName>
        <fullName evidence="3 7">Ribosome biogenesis protein Nop10</fullName>
    </recommendedName>
</protein>
<dbReference type="InterPro" id="IPR023532">
    <property type="entry name" value="Nop10_arc-typ"/>
</dbReference>
<comment type="similarity">
    <text evidence="2 7">Belongs to the NOP10 family.</text>
</comment>
<accession>A0A7C2VI38</accession>
<keyword evidence="4 7" id="KW-0690">Ribosome biogenesis</keyword>